<evidence type="ECO:0000256" key="1">
    <source>
        <dbReference type="SAM" id="MobiDB-lite"/>
    </source>
</evidence>
<feature type="compositionally biased region" description="Basic and acidic residues" evidence="1">
    <location>
        <begin position="163"/>
        <end position="177"/>
    </location>
</feature>
<dbReference type="AlphaFoldDB" id="A0A8H6ZMQ1"/>
<name>A0A8H6ZMQ1_PLEOS</name>
<proteinExistence type="predicted"/>
<feature type="region of interest" description="Disordered" evidence="1">
    <location>
        <begin position="86"/>
        <end position="122"/>
    </location>
</feature>
<feature type="region of interest" description="Disordered" evidence="1">
    <location>
        <begin position="1"/>
        <end position="22"/>
    </location>
</feature>
<organism evidence="2 3">
    <name type="scientific">Pleurotus ostreatus</name>
    <name type="common">Oyster mushroom</name>
    <name type="synonym">White-rot fungus</name>
    <dbReference type="NCBI Taxonomy" id="5322"/>
    <lineage>
        <taxon>Eukaryota</taxon>
        <taxon>Fungi</taxon>
        <taxon>Dikarya</taxon>
        <taxon>Basidiomycota</taxon>
        <taxon>Agaricomycotina</taxon>
        <taxon>Agaricomycetes</taxon>
        <taxon>Agaricomycetidae</taxon>
        <taxon>Agaricales</taxon>
        <taxon>Pleurotineae</taxon>
        <taxon>Pleurotaceae</taxon>
        <taxon>Pleurotus</taxon>
    </lineage>
</organism>
<sequence>MHCSPAELTYSTSGAGRHSGRRPCTAVVAVPSNGETNQVTQSDEANLIEAREPTVPPPSGFQFHWGGGYRPQVMAGLVREVDDSDEAPSRRMFIPPGGPIRVQRWGPAPSVVGQRREPDGYRDQELEAREPMSISDMPPVGWMSPWWNGKPVGSGPLQKPGQKRGDDDDGLEAREPIPPRPFGHRYTDVRYGGMNRFHVIRPAPIAARNSDDGDLEARERYSNGRYDTTKGPLPAYIPPNVREFIEARGMPFEGFRNGPPVGWASPWWKGKPVGMARDIQEEELEAREPIMMNPDAPRPPAGWKSPWFHARPVGDLRLREVDDDELETRDYDMDELD</sequence>
<protein>
    <submittedName>
        <fullName evidence="2">Uncharacterized protein</fullName>
    </submittedName>
</protein>
<dbReference type="RefSeq" id="XP_036628747.1">
    <property type="nucleotide sequence ID" value="XM_036779358.1"/>
</dbReference>
<dbReference type="GeneID" id="59379678"/>
<dbReference type="Proteomes" id="UP000623687">
    <property type="component" value="Unassembled WGS sequence"/>
</dbReference>
<dbReference type="EMBL" id="JACETU010000007">
    <property type="protein sequence ID" value="KAF7424553.1"/>
    <property type="molecule type" value="Genomic_DNA"/>
</dbReference>
<gene>
    <name evidence="2" type="ORF">PC9H_009860</name>
</gene>
<keyword evidence="3" id="KW-1185">Reference proteome</keyword>
<feature type="region of interest" description="Disordered" evidence="1">
    <location>
        <begin position="146"/>
        <end position="185"/>
    </location>
</feature>
<feature type="region of interest" description="Disordered" evidence="1">
    <location>
        <begin position="289"/>
        <end position="308"/>
    </location>
</feature>
<evidence type="ECO:0000313" key="2">
    <source>
        <dbReference type="EMBL" id="KAF7424553.1"/>
    </source>
</evidence>
<dbReference type="VEuPathDB" id="FungiDB:PC9H_009860"/>
<comment type="caution">
    <text evidence="2">The sequence shown here is derived from an EMBL/GenBank/DDBJ whole genome shotgun (WGS) entry which is preliminary data.</text>
</comment>
<reference evidence="2" key="1">
    <citation type="submission" date="2019-07" db="EMBL/GenBank/DDBJ databases">
        <authorList>
            <person name="Palmer J.M."/>
        </authorList>
    </citation>
    <scope>NUCLEOTIDE SEQUENCE</scope>
    <source>
        <strain evidence="2">PC9</strain>
    </source>
</reference>
<dbReference type="OrthoDB" id="2939872at2759"/>
<accession>A0A8H6ZMQ1</accession>
<evidence type="ECO:0000313" key="3">
    <source>
        <dbReference type="Proteomes" id="UP000623687"/>
    </source>
</evidence>